<dbReference type="EMBL" id="JAHMHS010000083">
    <property type="protein sequence ID" value="KAK1721463.1"/>
    <property type="molecule type" value="Genomic_DNA"/>
</dbReference>
<accession>A0AAD8XC31</accession>
<evidence type="ECO:0000313" key="3">
    <source>
        <dbReference type="Proteomes" id="UP001244207"/>
    </source>
</evidence>
<feature type="region of interest" description="Disordered" evidence="1">
    <location>
        <begin position="45"/>
        <end position="81"/>
    </location>
</feature>
<sequence length="103" mass="11817">MHVTHRRRRASLLSCSAHHRHRLPLAIQPRPPTARLQRLLGLPARQRDGAFLPPSRPYPYRSNLLKPTTGPTQRPLVARLSPSPRQLPTITFLVDYGITFFPR</sequence>
<gene>
    <name evidence="2" type="ORF">BDZ83DRAFT_435802</name>
</gene>
<name>A0AAD8XC31_GLOAC</name>
<dbReference type="RefSeq" id="XP_060362259.1">
    <property type="nucleotide sequence ID" value="XM_060503069.1"/>
</dbReference>
<organism evidence="2 3">
    <name type="scientific">Glomerella acutata</name>
    <name type="common">Colletotrichum acutatum</name>
    <dbReference type="NCBI Taxonomy" id="27357"/>
    <lineage>
        <taxon>Eukaryota</taxon>
        <taxon>Fungi</taxon>
        <taxon>Dikarya</taxon>
        <taxon>Ascomycota</taxon>
        <taxon>Pezizomycotina</taxon>
        <taxon>Sordariomycetes</taxon>
        <taxon>Hypocreomycetidae</taxon>
        <taxon>Glomerellales</taxon>
        <taxon>Glomerellaceae</taxon>
        <taxon>Colletotrichum</taxon>
        <taxon>Colletotrichum acutatum species complex</taxon>
    </lineage>
</organism>
<dbReference type="GeneID" id="85386968"/>
<reference evidence="2" key="1">
    <citation type="submission" date="2021-12" db="EMBL/GenBank/DDBJ databases">
        <title>Comparative genomics, transcriptomics and evolutionary studies reveal genomic signatures of adaptation to plant cell wall in hemibiotrophic fungi.</title>
        <authorList>
            <consortium name="DOE Joint Genome Institute"/>
            <person name="Baroncelli R."/>
            <person name="Diaz J.F."/>
            <person name="Benocci T."/>
            <person name="Peng M."/>
            <person name="Battaglia E."/>
            <person name="Haridas S."/>
            <person name="Andreopoulos W."/>
            <person name="Labutti K."/>
            <person name="Pangilinan J."/>
            <person name="Floch G.L."/>
            <person name="Makela M.R."/>
            <person name="Henrissat B."/>
            <person name="Grigoriev I.V."/>
            <person name="Crouch J.A."/>
            <person name="De Vries R.P."/>
            <person name="Sukno S.A."/>
            <person name="Thon M.R."/>
        </authorList>
    </citation>
    <scope>NUCLEOTIDE SEQUENCE</scope>
    <source>
        <strain evidence="2">CBS 112980</strain>
    </source>
</reference>
<evidence type="ECO:0000256" key="1">
    <source>
        <dbReference type="SAM" id="MobiDB-lite"/>
    </source>
</evidence>
<proteinExistence type="predicted"/>
<comment type="caution">
    <text evidence="2">The sequence shown here is derived from an EMBL/GenBank/DDBJ whole genome shotgun (WGS) entry which is preliminary data.</text>
</comment>
<protein>
    <submittedName>
        <fullName evidence="2">Uncharacterized protein</fullName>
    </submittedName>
</protein>
<dbReference type="AlphaFoldDB" id="A0AAD8XC31"/>
<keyword evidence="3" id="KW-1185">Reference proteome</keyword>
<evidence type="ECO:0000313" key="2">
    <source>
        <dbReference type="EMBL" id="KAK1721463.1"/>
    </source>
</evidence>
<dbReference type="Proteomes" id="UP001244207">
    <property type="component" value="Unassembled WGS sequence"/>
</dbReference>